<dbReference type="PROSITE" id="PS51186">
    <property type="entry name" value="GNAT"/>
    <property type="match status" value="1"/>
</dbReference>
<dbReference type="Pfam" id="PF13523">
    <property type="entry name" value="Acetyltransf_8"/>
    <property type="match status" value="1"/>
</dbReference>
<dbReference type="PANTHER" id="PTHR31438:SF1">
    <property type="entry name" value="LYSINE N-ACYLTRANSFERASE C17G9.06C-RELATED"/>
    <property type="match status" value="1"/>
</dbReference>
<evidence type="ECO:0000256" key="1">
    <source>
        <dbReference type="ARBA" id="ARBA00004924"/>
    </source>
</evidence>
<reference evidence="4 5" key="1">
    <citation type="journal article" date="2012" name="Stand. Genomic Sci.">
        <title>Complete genome sequence of the facultatively chemolithoautotrophic and methylotrophic alpha Proteobacterium Starkeya novella type strain (ATCC 8093(T)).</title>
        <authorList>
            <person name="Kappler U."/>
            <person name="Davenport K."/>
            <person name="Beatson S."/>
            <person name="Lucas S."/>
            <person name="Lapidus A."/>
            <person name="Copeland A."/>
            <person name="Berry K.W."/>
            <person name="Glavina Del Rio T."/>
            <person name="Hammon N."/>
            <person name="Dalin E."/>
            <person name="Tice H."/>
            <person name="Pitluck S."/>
            <person name="Richardson P."/>
            <person name="Bruce D."/>
            <person name="Goodwin L.A."/>
            <person name="Han C."/>
            <person name="Tapia R."/>
            <person name="Detter J.C."/>
            <person name="Chang Y.J."/>
            <person name="Jeffries C.D."/>
            <person name="Land M."/>
            <person name="Hauser L."/>
            <person name="Kyrpides N.C."/>
            <person name="Goker M."/>
            <person name="Ivanova N."/>
            <person name="Klenk H.P."/>
            <person name="Woyke T."/>
        </authorList>
    </citation>
    <scope>NUCLEOTIDE SEQUENCE [LARGE SCALE GENOMIC DNA]</scope>
    <source>
        <strain evidence="5">ATCC 8093 / DSM 506 / JCM 20403 / CCM 1077 / IAM 12100 / NBRC 12443 / NCIMB 10456</strain>
    </source>
</reference>
<dbReference type="KEGG" id="sno:Snov_3823"/>
<name>D6ZYX4_ANCN5</name>
<evidence type="ECO:0000259" key="3">
    <source>
        <dbReference type="PROSITE" id="PS51186"/>
    </source>
</evidence>
<dbReference type="GO" id="GO:0016410">
    <property type="term" value="F:N-acyltransferase activity"/>
    <property type="evidence" value="ECO:0007669"/>
    <property type="project" value="TreeGrafter"/>
</dbReference>
<dbReference type="InterPro" id="IPR019432">
    <property type="entry name" value="Acyltransferase_MbtK/IucB-like"/>
</dbReference>
<evidence type="ECO:0000256" key="2">
    <source>
        <dbReference type="ARBA" id="ARBA00023251"/>
    </source>
</evidence>
<dbReference type="STRING" id="639283.Snov_3823"/>
<keyword evidence="2" id="KW-0046">Antibiotic resistance</keyword>
<organism evidence="4 5">
    <name type="scientific">Ancylobacter novellus (strain ATCC 8093 / DSM 506 / JCM 20403 / CCM 1077 / IAM 12100 / NBRC 12443 / NCIMB 10456)</name>
    <name type="common">Starkeya novella</name>
    <dbReference type="NCBI Taxonomy" id="639283"/>
    <lineage>
        <taxon>Bacteria</taxon>
        <taxon>Pseudomonadati</taxon>
        <taxon>Pseudomonadota</taxon>
        <taxon>Alphaproteobacteria</taxon>
        <taxon>Hyphomicrobiales</taxon>
        <taxon>Xanthobacteraceae</taxon>
        <taxon>Ancylobacter</taxon>
    </lineage>
</organism>
<dbReference type="SMART" id="SM01006">
    <property type="entry name" value="AlcB"/>
    <property type="match status" value="1"/>
</dbReference>
<dbReference type="Gene3D" id="3.40.630.30">
    <property type="match status" value="1"/>
</dbReference>
<dbReference type="SUPFAM" id="SSF55729">
    <property type="entry name" value="Acyl-CoA N-acyltransferases (Nat)"/>
    <property type="match status" value="1"/>
</dbReference>
<feature type="domain" description="N-acetyltransferase" evidence="3">
    <location>
        <begin position="9"/>
        <end position="167"/>
    </location>
</feature>
<dbReference type="InterPro" id="IPR016181">
    <property type="entry name" value="Acyl_CoA_acyltransferase"/>
</dbReference>
<sequence>MRPETGATYGFRPLAQADFPLLARWFGKPHVAQWWNPAEEAMAEVAQAMAEPWVQPYLVLIDGREAGYIQSYDPHAEDGHPYRDQPPGTLGIDQFIGEPELLGQGHGSAFIARFVERCGQAGASHVVTDPDPTNSRAIRAYEKAGFGALDHRSTPFGRVLLMRRAARISAQ</sequence>
<comment type="pathway">
    <text evidence="1">Siderophore biosynthesis.</text>
</comment>
<dbReference type="EMBL" id="CP002026">
    <property type="protein sequence ID" value="ADH91093.1"/>
    <property type="molecule type" value="Genomic_DNA"/>
</dbReference>
<gene>
    <name evidence="4" type="ordered locus">Snov_3823</name>
</gene>
<dbReference type="OrthoDB" id="9814648at2"/>
<dbReference type="CDD" id="cd04301">
    <property type="entry name" value="NAT_SF"/>
    <property type="match status" value="1"/>
</dbReference>
<dbReference type="HOGENOM" id="CLU_013985_12_0_5"/>
<dbReference type="GO" id="GO:0046677">
    <property type="term" value="P:response to antibiotic"/>
    <property type="evidence" value="ECO:0007669"/>
    <property type="project" value="UniProtKB-KW"/>
</dbReference>
<keyword evidence="5" id="KW-1185">Reference proteome</keyword>
<dbReference type="GO" id="GO:0019290">
    <property type="term" value="P:siderophore biosynthetic process"/>
    <property type="evidence" value="ECO:0007669"/>
    <property type="project" value="InterPro"/>
</dbReference>
<dbReference type="Proteomes" id="UP000006633">
    <property type="component" value="Chromosome"/>
</dbReference>
<dbReference type="InterPro" id="IPR000182">
    <property type="entry name" value="GNAT_dom"/>
</dbReference>
<evidence type="ECO:0000313" key="4">
    <source>
        <dbReference type="EMBL" id="ADH91093.1"/>
    </source>
</evidence>
<dbReference type="PANTHER" id="PTHR31438">
    <property type="entry name" value="LYSINE N-ACYLTRANSFERASE C17G9.06C-RELATED"/>
    <property type="match status" value="1"/>
</dbReference>
<dbReference type="AlphaFoldDB" id="D6ZYX4"/>
<accession>D6ZYX4</accession>
<proteinExistence type="predicted"/>
<protein>
    <submittedName>
        <fullName evidence="4">GCN5-related N-acetyltransferase</fullName>
    </submittedName>
</protein>
<evidence type="ECO:0000313" key="5">
    <source>
        <dbReference type="Proteomes" id="UP000006633"/>
    </source>
</evidence>
<dbReference type="eggNOG" id="COG1670">
    <property type="taxonomic scope" value="Bacteria"/>
</dbReference>
<dbReference type="RefSeq" id="WP_013168594.1">
    <property type="nucleotide sequence ID" value="NC_014217.1"/>
</dbReference>